<keyword evidence="3" id="KW-0804">Transcription</keyword>
<keyword evidence="5" id="KW-1185">Reference proteome</keyword>
<evidence type="ECO:0000256" key="2">
    <source>
        <dbReference type="ARBA" id="ARBA00023125"/>
    </source>
</evidence>
<comment type="caution">
    <text evidence="4">The sequence shown here is derived from an EMBL/GenBank/DDBJ whole genome shotgun (WGS) entry which is preliminary data.</text>
</comment>
<dbReference type="GO" id="GO:0003677">
    <property type="term" value="F:DNA binding"/>
    <property type="evidence" value="ECO:0007669"/>
    <property type="project" value="UniProtKB-KW"/>
</dbReference>
<proteinExistence type="inferred from homology"/>
<dbReference type="Proteomes" id="UP001367676">
    <property type="component" value="Unassembled WGS sequence"/>
</dbReference>
<dbReference type="Gene3D" id="3.30.310.10">
    <property type="entry name" value="TATA-Binding Protein"/>
    <property type="match status" value="2"/>
</dbReference>
<dbReference type="EMBL" id="JBBCAQ010000034">
    <property type="protein sequence ID" value="KAK7579975.1"/>
    <property type="molecule type" value="Genomic_DNA"/>
</dbReference>
<dbReference type="InterPro" id="IPR000814">
    <property type="entry name" value="TBP"/>
</dbReference>
<organism evidence="4 5">
    <name type="scientific">Parthenolecanium corni</name>
    <dbReference type="NCBI Taxonomy" id="536013"/>
    <lineage>
        <taxon>Eukaryota</taxon>
        <taxon>Metazoa</taxon>
        <taxon>Ecdysozoa</taxon>
        <taxon>Arthropoda</taxon>
        <taxon>Hexapoda</taxon>
        <taxon>Insecta</taxon>
        <taxon>Pterygota</taxon>
        <taxon>Neoptera</taxon>
        <taxon>Paraneoptera</taxon>
        <taxon>Hemiptera</taxon>
        <taxon>Sternorrhyncha</taxon>
        <taxon>Coccoidea</taxon>
        <taxon>Coccidae</taxon>
        <taxon>Parthenolecanium</taxon>
    </lineage>
</organism>
<evidence type="ECO:0000256" key="1">
    <source>
        <dbReference type="ARBA" id="ARBA00005560"/>
    </source>
</evidence>
<evidence type="ECO:0000256" key="3">
    <source>
        <dbReference type="ARBA" id="ARBA00023163"/>
    </source>
</evidence>
<comment type="similarity">
    <text evidence="1">Belongs to the TBP family.</text>
</comment>
<evidence type="ECO:0000313" key="5">
    <source>
        <dbReference type="Proteomes" id="UP001367676"/>
    </source>
</evidence>
<reference evidence="4 5" key="1">
    <citation type="submission" date="2024-03" db="EMBL/GenBank/DDBJ databases">
        <title>Adaptation during the transition from Ophiocordyceps entomopathogen to insect associate is accompanied by gene loss and intensified selection.</title>
        <authorList>
            <person name="Ward C.M."/>
            <person name="Onetto C.A."/>
            <person name="Borneman A.R."/>
        </authorList>
    </citation>
    <scope>NUCLEOTIDE SEQUENCE [LARGE SCALE GENOMIC DNA]</scope>
    <source>
        <strain evidence="4">AWRI1</strain>
        <tissue evidence="4">Single Adult Female</tissue>
    </source>
</reference>
<evidence type="ECO:0000313" key="4">
    <source>
        <dbReference type="EMBL" id="KAK7579975.1"/>
    </source>
</evidence>
<dbReference type="Pfam" id="PF00352">
    <property type="entry name" value="TBP"/>
    <property type="match status" value="2"/>
</dbReference>
<dbReference type="PANTHER" id="PTHR10126">
    <property type="entry name" value="TATA-BOX BINDING PROTEIN"/>
    <property type="match status" value="1"/>
</dbReference>
<name>A0AAN9TA30_9HEMI</name>
<dbReference type="AlphaFoldDB" id="A0AAN9TA30"/>
<accession>A0AAN9TA30</accession>
<dbReference type="GO" id="GO:0006352">
    <property type="term" value="P:DNA-templated transcription initiation"/>
    <property type="evidence" value="ECO:0007669"/>
    <property type="project" value="InterPro"/>
</dbReference>
<dbReference type="SUPFAM" id="SSF55945">
    <property type="entry name" value="TATA-box binding protein-like"/>
    <property type="match status" value="2"/>
</dbReference>
<keyword evidence="2" id="KW-0238">DNA-binding</keyword>
<sequence length="206" mass="23278">MAEQFDESDCDLTIKSVSCLANLCCRLDLRDLAYRCHNVVLKNGQLVMKLRKPKVTVTLWSKGKLLCLGAAGENEARTSVRRVARIVQKAGFNVKLKQVQICNVTASCSMPFRIKISNFALHYKKDVSYEPEILQAARYKILALKANLTIFSTGIINILAPSVANVVKAAHHVYPMVKEFSRELSAADEDKRARKRMQEQRRLILQ</sequence>
<protein>
    <recommendedName>
        <fullName evidence="6">TATA box-binding protein-like 1</fullName>
    </recommendedName>
</protein>
<evidence type="ECO:0008006" key="6">
    <source>
        <dbReference type="Google" id="ProtNLM"/>
    </source>
</evidence>
<gene>
    <name evidence="4" type="ORF">V9T40_000604</name>
</gene>
<dbReference type="InterPro" id="IPR012295">
    <property type="entry name" value="TBP_dom_sf"/>
</dbReference>
<dbReference type="PRINTS" id="PR00686">
    <property type="entry name" value="TIFACTORIID"/>
</dbReference>